<proteinExistence type="predicted"/>
<dbReference type="EMBL" id="JAUQSX010000002">
    <property type="protein sequence ID" value="MDO7845840.1"/>
    <property type="molecule type" value="Genomic_DNA"/>
</dbReference>
<evidence type="ECO:0000313" key="2">
    <source>
        <dbReference type="Proteomes" id="UP001167796"/>
    </source>
</evidence>
<comment type="caution">
    <text evidence="1">The sequence shown here is derived from an EMBL/GenBank/DDBJ whole genome shotgun (WGS) entry which is preliminary data.</text>
</comment>
<keyword evidence="2" id="KW-1185">Reference proteome</keyword>
<gene>
    <name evidence="1" type="ORF">Q5H92_05690</name>
</gene>
<accession>A0ABT9A9G7</accession>
<reference evidence="1" key="1">
    <citation type="submission" date="2023-07" db="EMBL/GenBank/DDBJ databases">
        <authorList>
            <person name="Kim M.K."/>
        </authorList>
    </citation>
    <scope>NUCLEOTIDE SEQUENCE</scope>
    <source>
        <strain evidence="1">M29</strain>
    </source>
</reference>
<organism evidence="1 2">
    <name type="scientific">Hymenobacter mellowenesis</name>
    <dbReference type="NCBI Taxonomy" id="3063995"/>
    <lineage>
        <taxon>Bacteria</taxon>
        <taxon>Pseudomonadati</taxon>
        <taxon>Bacteroidota</taxon>
        <taxon>Cytophagia</taxon>
        <taxon>Cytophagales</taxon>
        <taxon>Hymenobacteraceae</taxon>
        <taxon>Hymenobacter</taxon>
    </lineage>
</organism>
<dbReference type="Proteomes" id="UP001167796">
    <property type="component" value="Unassembled WGS sequence"/>
</dbReference>
<evidence type="ECO:0008006" key="3">
    <source>
        <dbReference type="Google" id="ProtNLM"/>
    </source>
</evidence>
<name>A0ABT9A9G7_9BACT</name>
<evidence type="ECO:0000313" key="1">
    <source>
        <dbReference type="EMBL" id="MDO7845840.1"/>
    </source>
</evidence>
<sequence length="174" mass="18576">MLLLVSAGTASGQSKNPKKAAPANPVRPTAQVLAASGLPTKFFTTYTYTVYLVYAPKYSPKPSNTRGVGGTLTLGPSGSYEKKLTIPGPYGRNHFDETGRYTLNGKNIQLTYTDSHGKPVTYGGTFNYSEPAQALSMVLNQEADGGREVFGLVVKGSEDVKRTFNDDGTVKLGD</sequence>
<protein>
    <recommendedName>
        <fullName evidence="3">DUF4251 domain-containing protein</fullName>
    </recommendedName>
</protein>